<name>A0ABP0YSX3_9ROSI</name>
<evidence type="ECO:0000313" key="2">
    <source>
        <dbReference type="Proteomes" id="UP001642487"/>
    </source>
</evidence>
<protein>
    <submittedName>
        <fullName evidence="1">Uncharacterized protein</fullName>
    </submittedName>
</protein>
<gene>
    <name evidence="1" type="ORF">CITCOLO1_LOCUS15798</name>
</gene>
<sequence length="160" mass="17527">MYIFIELSVVIVNPTGHSHLLPLPLFSGSNHHPRTLSHLHLSFSHRHAATIFSALSLPRRRRSPPSSTPAVASSRGKLSISFRFLSLSLASLTPTPAPPRPIDRPLSFLTTSPTAGSLTTTLGSTANVFFFGVLTGACERCTSINFRRQYVFCVRIRVCL</sequence>
<keyword evidence="2" id="KW-1185">Reference proteome</keyword>
<dbReference type="Proteomes" id="UP001642487">
    <property type="component" value="Chromosome 6"/>
</dbReference>
<evidence type="ECO:0000313" key="1">
    <source>
        <dbReference type="EMBL" id="CAK9323608.1"/>
    </source>
</evidence>
<proteinExistence type="predicted"/>
<accession>A0ABP0YSX3</accession>
<dbReference type="EMBL" id="OZ021740">
    <property type="protein sequence ID" value="CAK9323608.1"/>
    <property type="molecule type" value="Genomic_DNA"/>
</dbReference>
<organism evidence="1 2">
    <name type="scientific">Citrullus colocynthis</name>
    <name type="common">colocynth</name>
    <dbReference type="NCBI Taxonomy" id="252529"/>
    <lineage>
        <taxon>Eukaryota</taxon>
        <taxon>Viridiplantae</taxon>
        <taxon>Streptophyta</taxon>
        <taxon>Embryophyta</taxon>
        <taxon>Tracheophyta</taxon>
        <taxon>Spermatophyta</taxon>
        <taxon>Magnoliopsida</taxon>
        <taxon>eudicotyledons</taxon>
        <taxon>Gunneridae</taxon>
        <taxon>Pentapetalae</taxon>
        <taxon>rosids</taxon>
        <taxon>fabids</taxon>
        <taxon>Cucurbitales</taxon>
        <taxon>Cucurbitaceae</taxon>
        <taxon>Benincaseae</taxon>
        <taxon>Citrullus</taxon>
    </lineage>
</organism>
<reference evidence="1 2" key="1">
    <citation type="submission" date="2024-03" db="EMBL/GenBank/DDBJ databases">
        <authorList>
            <person name="Gkanogiannis A."/>
            <person name="Becerra Lopez-Lavalle L."/>
        </authorList>
    </citation>
    <scope>NUCLEOTIDE SEQUENCE [LARGE SCALE GENOMIC DNA]</scope>
</reference>